<feature type="transmembrane region" description="Helical" evidence="5">
    <location>
        <begin position="101"/>
        <end position="123"/>
    </location>
</feature>
<comment type="subcellular location">
    <subcellularLocation>
        <location evidence="5">Cell membrane</location>
        <topology evidence="5">Multi-pass membrane protein</topology>
    </subcellularLocation>
    <subcellularLocation>
        <location evidence="1">Membrane</location>
        <topology evidence="1">Multi-pass membrane protein</topology>
    </subcellularLocation>
</comment>
<feature type="transmembrane region" description="Helical" evidence="5">
    <location>
        <begin position="213"/>
        <end position="231"/>
    </location>
</feature>
<evidence type="ECO:0000313" key="6">
    <source>
        <dbReference type="EMBL" id="MFC3928658.1"/>
    </source>
</evidence>
<proteinExistence type="inferred from homology"/>
<dbReference type="HAMAP" id="MF_00902">
    <property type="entry name" value="TatC"/>
    <property type="match status" value="1"/>
</dbReference>
<comment type="subunit">
    <text evidence="5">Forms a complex with TatA.</text>
</comment>
<name>A0ABV8CXX6_9STRE</name>
<protein>
    <recommendedName>
        <fullName evidence="5">Sec-independent protein translocase protein TatC</fullName>
    </recommendedName>
</protein>
<evidence type="ECO:0000256" key="5">
    <source>
        <dbReference type="HAMAP-Rule" id="MF_00902"/>
    </source>
</evidence>
<keyword evidence="2 5" id="KW-0812">Transmembrane</keyword>
<dbReference type="InterPro" id="IPR002033">
    <property type="entry name" value="TatC"/>
</dbReference>
<dbReference type="PANTHER" id="PTHR30371:SF4">
    <property type="entry name" value="SEC-INDEPENDENT PROTEIN TRANSLOCASE PROTEIN TATCD"/>
    <property type="match status" value="1"/>
</dbReference>
<dbReference type="NCBIfam" id="TIGR00945">
    <property type="entry name" value="tatC"/>
    <property type="match status" value="1"/>
</dbReference>
<sequence>MTRDQDQTVVEHLTEFRHRFVSVCVCFALVFVASFFFAPQVYAFLTSGFDQKLIVLGPDDILWIYVQLSSIMAFTVSLPFMVYQIWAYVRPALEETSSRLVGIYILAIFLCFIGGLAFGFVFVTPNLLRVLLSLGQGLFETQLTARNYLNFVLHTSLPLALIFEMPVLVAFLTSLSILSPTFLVNYRRYAYFILLVLAVVLTPADFISDLAMTLPLIGIYEISLLVSRIISRKKK</sequence>
<keyword evidence="5" id="KW-0811">Translocation</keyword>
<evidence type="ECO:0000256" key="1">
    <source>
        <dbReference type="ARBA" id="ARBA00004141"/>
    </source>
</evidence>
<feature type="transmembrane region" description="Helical" evidence="5">
    <location>
        <begin position="157"/>
        <end position="177"/>
    </location>
</feature>
<feature type="transmembrane region" description="Helical" evidence="5">
    <location>
        <begin position="189"/>
        <end position="207"/>
    </location>
</feature>
<comment type="function">
    <text evidence="5">Part of the twin-arginine translocation (Tat) system that transports large folded proteins containing a characteristic twin-arginine motif in their signal peptide across membranes.</text>
</comment>
<organism evidence="6 7">
    <name type="scientific">Streptococcus caprae</name>
    <dbReference type="NCBI Taxonomy" id="1640501"/>
    <lineage>
        <taxon>Bacteria</taxon>
        <taxon>Bacillati</taxon>
        <taxon>Bacillota</taxon>
        <taxon>Bacilli</taxon>
        <taxon>Lactobacillales</taxon>
        <taxon>Streptococcaceae</taxon>
        <taxon>Streptococcus</taxon>
    </lineage>
</organism>
<evidence type="ECO:0000313" key="7">
    <source>
        <dbReference type="Proteomes" id="UP001595807"/>
    </source>
</evidence>
<dbReference type="PANTHER" id="PTHR30371">
    <property type="entry name" value="SEC-INDEPENDENT PROTEIN TRANSLOCASE PROTEIN TATC"/>
    <property type="match status" value="1"/>
</dbReference>
<keyword evidence="5" id="KW-0813">Transport</keyword>
<evidence type="ECO:0000256" key="4">
    <source>
        <dbReference type="ARBA" id="ARBA00023136"/>
    </source>
</evidence>
<keyword evidence="7" id="KW-1185">Reference proteome</keyword>
<keyword evidence="3 5" id="KW-1133">Transmembrane helix</keyword>
<evidence type="ECO:0000256" key="3">
    <source>
        <dbReference type="ARBA" id="ARBA00022989"/>
    </source>
</evidence>
<keyword evidence="5" id="KW-1003">Cell membrane</keyword>
<evidence type="ECO:0000256" key="2">
    <source>
        <dbReference type="ARBA" id="ARBA00022692"/>
    </source>
</evidence>
<comment type="similarity">
    <text evidence="5">Belongs to the TatC family.</text>
</comment>
<dbReference type="RefSeq" id="WP_380427418.1">
    <property type="nucleotide sequence ID" value="NZ_JBHRZV010000051.1"/>
</dbReference>
<comment type="caution">
    <text evidence="6">The sequence shown here is derived from an EMBL/GenBank/DDBJ whole genome shotgun (WGS) entry which is preliminary data.</text>
</comment>
<dbReference type="PRINTS" id="PR01840">
    <property type="entry name" value="TATCFAMILY"/>
</dbReference>
<keyword evidence="4 5" id="KW-0472">Membrane</keyword>
<gene>
    <name evidence="5 6" type="primary">tatC</name>
    <name evidence="6" type="ORF">ACFORF_08810</name>
</gene>
<feature type="transmembrane region" description="Helical" evidence="5">
    <location>
        <begin position="62"/>
        <end position="89"/>
    </location>
</feature>
<dbReference type="Proteomes" id="UP001595807">
    <property type="component" value="Unassembled WGS sequence"/>
</dbReference>
<reference evidence="7" key="1">
    <citation type="journal article" date="2019" name="Int. J. Syst. Evol. Microbiol.">
        <title>The Global Catalogue of Microorganisms (GCM) 10K type strain sequencing project: providing services to taxonomists for standard genome sequencing and annotation.</title>
        <authorList>
            <consortium name="The Broad Institute Genomics Platform"/>
            <consortium name="The Broad Institute Genome Sequencing Center for Infectious Disease"/>
            <person name="Wu L."/>
            <person name="Ma J."/>
        </authorList>
    </citation>
    <scope>NUCLEOTIDE SEQUENCE [LARGE SCALE GENOMIC DNA]</scope>
    <source>
        <strain evidence="7">CCUG 67170</strain>
    </source>
</reference>
<dbReference type="Pfam" id="PF00902">
    <property type="entry name" value="TatC"/>
    <property type="match status" value="1"/>
</dbReference>
<feature type="transmembrane region" description="Helical" evidence="5">
    <location>
        <begin position="20"/>
        <end position="42"/>
    </location>
</feature>
<dbReference type="EMBL" id="JBHRZV010000051">
    <property type="protein sequence ID" value="MFC3928658.1"/>
    <property type="molecule type" value="Genomic_DNA"/>
</dbReference>
<accession>A0ABV8CXX6</accession>
<keyword evidence="5" id="KW-0653">Protein transport</keyword>